<organism evidence="2 3">
    <name type="scientific">Larinioides sclopetarius</name>
    <dbReference type="NCBI Taxonomy" id="280406"/>
    <lineage>
        <taxon>Eukaryota</taxon>
        <taxon>Metazoa</taxon>
        <taxon>Ecdysozoa</taxon>
        <taxon>Arthropoda</taxon>
        <taxon>Chelicerata</taxon>
        <taxon>Arachnida</taxon>
        <taxon>Araneae</taxon>
        <taxon>Araneomorphae</taxon>
        <taxon>Entelegynae</taxon>
        <taxon>Araneoidea</taxon>
        <taxon>Araneidae</taxon>
        <taxon>Larinioides</taxon>
    </lineage>
</organism>
<evidence type="ECO:0000256" key="1">
    <source>
        <dbReference type="SAM" id="Phobius"/>
    </source>
</evidence>
<keyword evidence="1" id="KW-1133">Transmembrane helix</keyword>
<evidence type="ECO:0000313" key="3">
    <source>
        <dbReference type="Proteomes" id="UP001497382"/>
    </source>
</evidence>
<evidence type="ECO:0000313" key="2">
    <source>
        <dbReference type="EMBL" id="CAL1300366.1"/>
    </source>
</evidence>
<feature type="transmembrane region" description="Helical" evidence="1">
    <location>
        <begin position="69"/>
        <end position="93"/>
    </location>
</feature>
<name>A0AAV2BX59_9ARAC</name>
<gene>
    <name evidence="2" type="ORF">LARSCL_LOCUS21904</name>
</gene>
<comment type="caution">
    <text evidence="2">The sequence shown here is derived from an EMBL/GenBank/DDBJ whole genome shotgun (WGS) entry which is preliminary data.</text>
</comment>
<keyword evidence="3" id="KW-1185">Reference proteome</keyword>
<feature type="transmembrane region" description="Helical" evidence="1">
    <location>
        <begin position="43"/>
        <end position="63"/>
    </location>
</feature>
<proteinExistence type="predicted"/>
<keyword evidence="1" id="KW-0812">Transmembrane</keyword>
<sequence>MVKQENGKNEEVHTIPPKLAEKKMVETREKFWHIDREMLRFKLHFFLFVGGAGIGCIVAGFGFDNLGGHSTFFFLSVFSGCGTILSIILHLCIRRRKDSYDMTTFQNT</sequence>
<dbReference type="EMBL" id="CAXIEN010000551">
    <property type="protein sequence ID" value="CAL1300366.1"/>
    <property type="molecule type" value="Genomic_DNA"/>
</dbReference>
<reference evidence="2 3" key="1">
    <citation type="submission" date="2024-04" db="EMBL/GenBank/DDBJ databases">
        <authorList>
            <person name="Rising A."/>
            <person name="Reimegard J."/>
            <person name="Sonavane S."/>
            <person name="Akerstrom W."/>
            <person name="Nylinder S."/>
            <person name="Hedman E."/>
            <person name="Kallberg Y."/>
        </authorList>
    </citation>
    <scope>NUCLEOTIDE SEQUENCE [LARGE SCALE GENOMIC DNA]</scope>
</reference>
<accession>A0AAV2BX59</accession>
<dbReference type="AlphaFoldDB" id="A0AAV2BX59"/>
<dbReference type="Proteomes" id="UP001497382">
    <property type="component" value="Unassembled WGS sequence"/>
</dbReference>
<keyword evidence="1" id="KW-0472">Membrane</keyword>
<protein>
    <submittedName>
        <fullName evidence="2">Uncharacterized protein</fullName>
    </submittedName>
</protein>